<dbReference type="GO" id="GO:0006506">
    <property type="term" value="P:GPI anchor biosynthetic process"/>
    <property type="evidence" value="ECO:0007669"/>
    <property type="project" value="InterPro"/>
</dbReference>
<keyword evidence="3 6" id="KW-1133">Transmembrane helix</keyword>
<dbReference type="AlphaFoldDB" id="A0A9P6UG77"/>
<dbReference type="InterPro" id="IPR004843">
    <property type="entry name" value="Calcineurin-like_PHP"/>
</dbReference>
<feature type="compositionally biased region" description="Polar residues" evidence="5">
    <location>
        <begin position="47"/>
        <end position="69"/>
    </location>
</feature>
<evidence type="ECO:0000256" key="3">
    <source>
        <dbReference type="ARBA" id="ARBA00022989"/>
    </source>
</evidence>
<feature type="transmembrane region" description="Helical" evidence="6">
    <location>
        <begin position="273"/>
        <end position="297"/>
    </location>
</feature>
<evidence type="ECO:0000256" key="5">
    <source>
        <dbReference type="SAM" id="MobiDB-lite"/>
    </source>
</evidence>
<proteinExistence type="predicted"/>
<feature type="domain" description="Calcineurin-like phosphoesterase" evidence="7">
    <location>
        <begin position="4"/>
        <end position="176"/>
    </location>
</feature>
<evidence type="ECO:0000313" key="8">
    <source>
        <dbReference type="EMBL" id="KAG0293093.1"/>
    </source>
</evidence>
<gene>
    <name evidence="8" type="ORF">BGZ97_005417</name>
</gene>
<dbReference type="PANTHER" id="PTHR13315">
    <property type="entry name" value="METALLO PHOSPHOESTERASE RELATED"/>
    <property type="match status" value="1"/>
</dbReference>
<comment type="subcellular location">
    <subcellularLocation>
        <location evidence="1">Membrane</location>
        <topology evidence="1">Multi-pass membrane protein</topology>
    </subcellularLocation>
</comment>
<dbReference type="OrthoDB" id="9984693at2759"/>
<keyword evidence="2 6" id="KW-0812">Transmembrane</keyword>
<evidence type="ECO:0000256" key="2">
    <source>
        <dbReference type="ARBA" id="ARBA00022692"/>
    </source>
</evidence>
<protein>
    <recommendedName>
        <fullName evidence="7">Calcineurin-like phosphoesterase domain-containing protein</fullName>
    </recommendedName>
</protein>
<evidence type="ECO:0000313" key="9">
    <source>
        <dbReference type="Proteomes" id="UP000823405"/>
    </source>
</evidence>
<dbReference type="GO" id="GO:0016020">
    <property type="term" value="C:membrane"/>
    <property type="evidence" value="ECO:0007669"/>
    <property type="project" value="UniProtKB-SubCell"/>
</dbReference>
<evidence type="ECO:0000256" key="4">
    <source>
        <dbReference type="ARBA" id="ARBA00023136"/>
    </source>
</evidence>
<dbReference type="Pfam" id="PF00149">
    <property type="entry name" value="Metallophos"/>
    <property type="match status" value="1"/>
</dbReference>
<organism evidence="8 9">
    <name type="scientific">Linnemannia gamsii</name>
    <dbReference type="NCBI Taxonomy" id="64522"/>
    <lineage>
        <taxon>Eukaryota</taxon>
        <taxon>Fungi</taxon>
        <taxon>Fungi incertae sedis</taxon>
        <taxon>Mucoromycota</taxon>
        <taxon>Mortierellomycotina</taxon>
        <taxon>Mortierellomycetes</taxon>
        <taxon>Mortierellales</taxon>
        <taxon>Mortierellaceae</taxon>
        <taxon>Linnemannia</taxon>
    </lineage>
</organism>
<sequence>MINITGNHDIGYGNDISQDRVTRWEQVFGKSNFISSMDIPSMEGNGASENDTYSRRTQTSSNEEINGTNRSSRRLHLVVLNTMLLDGPSSDENLRGQTWAYLQEASLLKEKNPKDKIVLLTHIPFHKEQGICVDPPDIHVHWDNTIIEQTMLTPNTTQWILNTLRPDFVLNGHDHYGCDVIHTFHHDQDTWIASATDLSSPTQPLQEVQREEEETKEQIQPARRVREITQRSMMAEFGGYSGLFEIKTPVNGHEEKDLEFRYTACGFFNDLQVWIVIITDLVVVILWLLFGLVHLIISSLTTSSGQAGKKTHALPSGKQKLL</sequence>
<comment type="caution">
    <text evidence="8">The sequence shown here is derived from an EMBL/GenBank/DDBJ whole genome shotgun (WGS) entry which is preliminary data.</text>
</comment>
<keyword evidence="4 6" id="KW-0472">Membrane</keyword>
<evidence type="ECO:0000259" key="7">
    <source>
        <dbReference type="Pfam" id="PF00149"/>
    </source>
</evidence>
<keyword evidence="9" id="KW-1185">Reference proteome</keyword>
<dbReference type="PANTHER" id="PTHR13315:SF1">
    <property type="entry name" value="PROTEIN TED1"/>
    <property type="match status" value="1"/>
</dbReference>
<dbReference type="Gene3D" id="3.60.21.10">
    <property type="match status" value="1"/>
</dbReference>
<dbReference type="Proteomes" id="UP000823405">
    <property type="component" value="Unassembled WGS sequence"/>
</dbReference>
<name>A0A9P6UG77_9FUNG</name>
<accession>A0A9P6UG77</accession>
<dbReference type="InterPro" id="IPR033308">
    <property type="entry name" value="PGAP5/Cdc1/Ted1"/>
</dbReference>
<evidence type="ECO:0000256" key="1">
    <source>
        <dbReference type="ARBA" id="ARBA00004141"/>
    </source>
</evidence>
<evidence type="ECO:0000256" key="6">
    <source>
        <dbReference type="SAM" id="Phobius"/>
    </source>
</evidence>
<reference evidence="8" key="1">
    <citation type="journal article" date="2020" name="Fungal Divers.">
        <title>Resolving the Mortierellaceae phylogeny through synthesis of multi-gene phylogenetics and phylogenomics.</title>
        <authorList>
            <person name="Vandepol N."/>
            <person name="Liber J."/>
            <person name="Desiro A."/>
            <person name="Na H."/>
            <person name="Kennedy M."/>
            <person name="Barry K."/>
            <person name="Grigoriev I.V."/>
            <person name="Miller A.N."/>
            <person name="O'Donnell K."/>
            <person name="Stajich J.E."/>
            <person name="Bonito G."/>
        </authorList>
    </citation>
    <scope>NUCLEOTIDE SEQUENCE</scope>
    <source>
        <strain evidence="8">NVP60</strain>
    </source>
</reference>
<dbReference type="SUPFAM" id="SSF56300">
    <property type="entry name" value="Metallo-dependent phosphatases"/>
    <property type="match status" value="1"/>
</dbReference>
<dbReference type="GO" id="GO:0016787">
    <property type="term" value="F:hydrolase activity"/>
    <property type="evidence" value="ECO:0007669"/>
    <property type="project" value="InterPro"/>
</dbReference>
<dbReference type="EMBL" id="JAAAIN010002443">
    <property type="protein sequence ID" value="KAG0293093.1"/>
    <property type="molecule type" value="Genomic_DNA"/>
</dbReference>
<feature type="region of interest" description="Disordered" evidence="5">
    <location>
        <begin position="38"/>
        <end position="69"/>
    </location>
</feature>
<dbReference type="InterPro" id="IPR029052">
    <property type="entry name" value="Metallo-depent_PP-like"/>
</dbReference>
<dbReference type="GO" id="GO:0005783">
    <property type="term" value="C:endoplasmic reticulum"/>
    <property type="evidence" value="ECO:0007669"/>
    <property type="project" value="TreeGrafter"/>
</dbReference>